<evidence type="ECO:0000256" key="8">
    <source>
        <dbReference type="ARBA" id="ARBA00022917"/>
    </source>
</evidence>
<keyword evidence="8 11" id="KW-0648">Protein biosynthesis</keyword>
<dbReference type="InterPro" id="IPR015944">
    <property type="entry name" value="Gly-tRNA-synth_bsu"/>
</dbReference>
<keyword evidence="7 11" id="KW-0067">ATP-binding</keyword>
<evidence type="ECO:0000256" key="3">
    <source>
        <dbReference type="ARBA" id="ARBA00011209"/>
    </source>
</evidence>
<sequence length="689" mass="75960">MTDKTFLVEIGTEELPPKALRSLAESFAANVTAELDAAGLQHGDVQWFAAPRRLALKVPALSAAQADREIEKRGPAIAQAFDADGNPTKAAEGWARGCGITVDQADRLSTDKGEWLVHRAHVKGESAQSLLPGMVATALSKLPIPKLMRWGDSDVQFVRPVHTVTLLLGDELIPATILGIASDRVIRGHRFMGEPEFRIDHADQYPAILLERGKVLADYEQRKAKIKADAEEAARQIGGRADLSDSLLEEVTSLVEWPVVLTAKFEEKFLAVPAEALVYTMKGDQKYFPVYDAAGKLLPNFIFVANIESKDPQQIISGNEKVVRPRLADAEFFFNTDRKQRLEDNLPRLETVLFQKQLGTLRDKTDRIQALAGWIAGQIGADVEHARRAGLLSKCDLMTNMVFEFTDTQGVMGMHYARHDGEAEDVAVALNEQYQPRFAGDALPASPVACALAIADKMDTLAGIFGIGQHPKGASDPFALRRAALGVLRIIVEKNLDLDLQTLTEEAVRLYGDKLTNAKVVDDVVEFMLGRFRAWYQEEGHAVDTIQAVLARRPTRPADFDARMKAVSHFRGLEAAAALAAANKRVSNILAKSTETLNDSVQASLLKENEEIQLATFVMALSSKLQPYYAEGRYQEALGELAQLREAVDNFFEKVMVNADDQAVRINRLTLLSKLRDLFLQVADISLLQ</sequence>
<evidence type="ECO:0000259" key="12">
    <source>
        <dbReference type="Pfam" id="PF05746"/>
    </source>
</evidence>
<evidence type="ECO:0000256" key="9">
    <source>
        <dbReference type="ARBA" id="ARBA00023146"/>
    </source>
</evidence>
<dbReference type="OrthoDB" id="9775440at2"/>
<dbReference type="Proteomes" id="UP000234626">
    <property type="component" value="Unassembled WGS sequence"/>
</dbReference>
<gene>
    <name evidence="11" type="primary">glyS</name>
    <name evidence="13" type="ORF">CYR34_13295</name>
</gene>
<keyword evidence="4 11" id="KW-0963">Cytoplasm</keyword>
<dbReference type="InterPro" id="IPR006194">
    <property type="entry name" value="Gly-tRNA-synth_heterodimer"/>
</dbReference>
<dbReference type="PROSITE" id="PS50861">
    <property type="entry name" value="AA_TRNA_LIGASE_II_GLYAB"/>
    <property type="match status" value="1"/>
</dbReference>
<dbReference type="PRINTS" id="PR01045">
    <property type="entry name" value="TRNASYNTHGB"/>
</dbReference>
<dbReference type="GO" id="GO:0005829">
    <property type="term" value="C:cytosol"/>
    <property type="evidence" value="ECO:0007669"/>
    <property type="project" value="TreeGrafter"/>
</dbReference>
<evidence type="ECO:0000256" key="6">
    <source>
        <dbReference type="ARBA" id="ARBA00022741"/>
    </source>
</evidence>
<comment type="catalytic activity">
    <reaction evidence="10 11">
        <text>tRNA(Gly) + glycine + ATP = glycyl-tRNA(Gly) + AMP + diphosphate</text>
        <dbReference type="Rhea" id="RHEA:16013"/>
        <dbReference type="Rhea" id="RHEA-COMP:9664"/>
        <dbReference type="Rhea" id="RHEA-COMP:9683"/>
        <dbReference type="ChEBI" id="CHEBI:30616"/>
        <dbReference type="ChEBI" id="CHEBI:33019"/>
        <dbReference type="ChEBI" id="CHEBI:57305"/>
        <dbReference type="ChEBI" id="CHEBI:78442"/>
        <dbReference type="ChEBI" id="CHEBI:78522"/>
        <dbReference type="ChEBI" id="CHEBI:456215"/>
        <dbReference type="EC" id="6.1.1.14"/>
    </reaction>
</comment>
<dbReference type="PANTHER" id="PTHR30075:SF2">
    <property type="entry name" value="GLYCINE--TRNA LIGASE, CHLOROPLASTIC_MITOCHONDRIAL 2"/>
    <property type="match status" value="1"/>
</dbReference>
<dbReference type="EMBL" id="PJZK01000013">
    <property type="protein sequence ID" value="PLR48004.1"/>
    <property type="molecule type" value="Genomic_DNA"/>
</dbReference>
<keyword evidence="9 11" id="KW-0030">Aminoacyl-tRNA synthetase</keyword>
<dbReference type="Pfam" id="PF05746">
    <property type="entry name" value="DALR_1"/>
    <property type="match status" value="1"/>
</dbReference>
<dbReference type="RefSeq" id="WP_072927750.1">
    <property type="nucleotide sequence ID" value="NZ_CP119395.1"/>
</dbReference>
<evidence type="ECO:0000256" key="5">
    <source>
        <dbReference type="ARBA" id="ARBA00022598"/>
    </source>
</evidence>
<name>A0A2N5ELF0_9GAMM</name>
<dbReference type="GO" id="GO:0006426">
    <property type="term" value="P:glycyl-tRNA aminoacylation"/>
    <property type="evidence" value="ECO:0007669"/>
    <property type="project" value="UniProtKB-UniRule"/>
</dbReference>
<protein>
    <recommendedName>
        <fullName evidence="11">Glycine--tRNA ligase beta subunit</fullName>
        <ecNumber evidence="11">6.1.1.14</ecNumber>
    </recommendedName>
    <alternativeName>
        <fullName evidence="11">Glycyl-tRNA synthetase beta subunit</fullName>
        <shortName evidence="11">GlyRS</shortName>
    </alternativeName>
</protein>
<proteinExistence type="inferred from homology"/>
<comment type="subunit">
    <text evidence="3 11">Tetramer of two alpha and two beta subunits.</text>
</comment>
<evidence type="ECO:0000256" key="4">
    <source>
        <dbReference type="ARBA" id="ARBA00022490"/>
    </source>
</evidence>
<keyword evidence="6 11" id="KW-0547">Nucleotide-binding</keyword>
<dbReference type="GO" id="GO:0004820">
    <property type="term" value="F:glycine-tRNA ligase activity"/>
    <property type="evidence" value="ECO:0007669"/>
    <property type="project" value="UniProtKB-UniRule"/>
</dbReference>
<dbReference type="SUPFAM" id="SSF109604">
    <property type="entry name" value="HD-domain/PDEase-like"/>
    <property type="match status" value="1"/>
</dbReference>
<dbReference type="GO" id="GO:0005524">
    <property type="term" value="F:ATP binding"/>
    <property type="evidence" value="ECO:0007669"/>
    <property type="project" value="UniProtKB-UniRule"/>
</dbReference>
<dbReference type="EC" id="6.1.1.14" evidence="11"/>
<comment type="caution">
    <text evidence="13">The sequence shown here is derived from an EMBL/GenBank/DDBJ whole genome shotgun (WGS) entry which is preliminary data.</text>
</comment>
<dbReference type="Pfam" id="PF02092">
    <property type="entry name" value="tRNA_synt_2f"/>
    <property type="match status" value="1"/>
</dbReference>
<organism evidence="13 14">
    <name type="scientific">Chimaeribacter arupi</name>
    <dbReference type="NCBI Taxonomy" id="2060066"/>
    <lineage>
        <taxon>Bacteria</taxon>
        <taxon>Pseudomonadati</taxon>
        <taxon>Pseudomonadota</taxon>
        <taxon>Gammaproteobacteria</taxon>
        <taxon>Enterobacterales</taxon>
        <taxon>Yersiniaceae</taxon>
        <taxon>Chimaeribacter</taxon>
    </lineage>
</organism>
<feature type="domain" description="DALR anticodon binding" evidence="12">
    <location>
        <begin position="581"/>
        <end position="679"/>
    </location>
</feature>
<dbReference type="HAMAP" id="MF_00255">
    <property type="entry name" value="Gly_tRNA_synth_beta"/>
    <property type="match status" value="1"/>
</dbReference>
<dbReference type="InterPro" id="IPR008909">
    <property type="entry name" value="DALR_anticod-bd"/>
</dbReference>
<dbReference type="PANTHER" id="PTHR30075">
    <property type="entry name" value="GLYCYL-TRNA SYNTHETASE"/>
    <property type="match status" value="1"/>
</dbReference>
<keyword evidence="5 11" id="KW-0436">Ligase</keyword>
<evidence type="ECO:0000313" key="13">
    <source>
        <dbReference type="EMBL" id="PLR48004.1"/>
    </source>
</evidence>
<comment type="subcellular location">
    <subcellularLocation>
        <location evidence="1 11">Cytoplasm</location>
    </subcellularLocation>
</comment>
<evidence type="ECO:0000256" key="1">
    <source>
        <dbReference type="ARBA" id="ARBA00004496"/>
    </source>
</evidence>
<comment type="similarity">
    <text evidence="2 11">Belongs to the class-II aminoacyl-tRNA synthetase family.</text>
</comment>
<dbReference type="AlphaFoldDB" id="A0A2N5ELF0"/>
<evidence type="ECO:0000313" key="14">
    <source>
        <dbReference type="Proteomes" id="UP000234626"/>
    </source>
</evidence>
<evidence type="ECO:0000256" key="7">
    <source>
        <dbReference type="ARBA" id="ARBA00022840"/>
    </source>
</evidence>
<evidence type="ECO:0000256" key="10">
    <source>
        <dbReference type="ARBA" id="ARBA00047937"/>
    </source>
</evidence>
<accession>A0A2N5ELF0</accession>
<dbReference type="GO" id="GO:0004814">
    <property type="term" value="F:arginine-tRNA ligase activity"/>
    <property type="evidence" value="ECO:0007669"/>
    <property type="project" value="InterPro"/>
</dbReference>
<evidence type="ECO:0000256" key="11">
    <source>
        <dbReference type="HAMAP-Rule" id="MF_00255"/>
    </source>
</evidence>
<keyword evidence="14" id="KW-1185">Reference proteome</keyword>
<evidence type="ECO:0000256" key="2">
    <source>
        <dbReference type="ARBA" id="ARBA00008226"/>
    </source>
</evidence>
<reference evidence="13 14" key="1">
    <citation type="submission" date="2017-12" db="EMBL/GenBank/DDBJ databases">
        <title>Characterization of six clinical isolates of Enterochimera gen. nov., a novel genus of the Yersiniaciae family and the three species Enterochimera arupensis sp. nov., Enterochimera coloradensis sp. nov, and Enterochimera californica sp. nov.</title>
        <authorList>
            <person name="Rossi A."/>
            <person name="Fisher M."/>
        </authorList>
    </citation>
    <scope>NUCLEOTIDE SEQUENCE [LARGE SCALE GENOMIC DNA]</scope>
    <source>
        <strain evidence="13 14">2016Iso1</strain>
    </source>
</reference>
<dbReference type="NCBIfam" id="TIGR00211">
    <property type="entry name" value="glyS"/>
    <property type="match status" value="1"/>
</dbReference>
<dbReference type="GO" id="GO:0006420">
    <property type="term" value="P:arginyl-tRNA aminoacylation"/>
    <property type="evidence" value="ECO:0007669"/>
    <property type="project" value="InterPro"/>
</dbReference>